<dbReference type="InterPro" id="IPR039914">
    <property type="entry name" value="SRP9-like"/>
</dbReference>
<comment type="caution">
    <text evidence="3">The sequence shown here is derived from an EMBL/GenBank/DDBJ whole genome shotgun (WGS) entry which is preliminary data.</text>
</comment>
<protein>
    <recommendedName>
        <fullName evidence="2">SRP9 domain-containing protein</fullName>
    </recommendedName>
</protein>
<proteinExistence type="predicted"/>
<feature type="region of interest" description="Disordered" evidence="1">
    <location>
        <begin position="137"/>
        <end position="188"/>
    </location>
</feature>
<dbReference type="Proteomes" id="UP001391051">
    <property type="component" value="Unassembled WGS sequence"/>
</dbReference>
<evidence type="ECO:0000256" key="1">
    <source>
        <dbReference type="SAM" id="MobiDB-lite"/>
    </source>
</evidence>
<dbReference type="EMBL" id="JAQQWE010000010">
    <property type="protein sequence ID" value="KAK7938015.1"/>
    <property type="molecule type" value="Genomic_DNA"/>
</dbReference>
<dbReference type="InterPro" id="IPR039432">
    <property type="entry name" value="SRP9_dom"/>
</dbReference>
<name>A0ABR1PUA0_9PEZI</name>
<evidence type="ECO:0000313" key="3">
    <source>
        <dbReference type="EMBL" id="KAK7938015.1"/>
    </source>
</evidence>
<dbReference type="Pfam" id="PF05486">
    <property type="entry name" value="SRP9-21"/>
    <property type="match status" value="1"/>
</dbReference>
<gene>
    <name evidence="3" type="ORF">PG986_014883</name>
</gene>
<dbReference type="PANTHER" id="PTHR12834">
    <property type="entry name" value="SIGNAL RECOGNITION PARTICLE 9 KDA PROTEIN"/>
    <property type="match status" value="1"/>
</dbReference>
<evidence type="ECO:0000259" key="2">
    <source>
        <dbReference type="Pfam" id="PF05486"/>
    </source>
</evidence>
<evidence type="ECO:0000313" key="4">
    <source>
        <dbReference type="Proteomes" id="UP001391051"/>
    </source>
</evidence>
<dbReference type="GeneID" id="92084167"/>
<organism evidence="3 4">
    <name type="scientific">Apiospora aurea</name>
    <dbReference type="NCBI Taxonomy" id="335848"/>
    <lineage>
        <taxon>Eukaryota</taxon>
        <taxon>Fungi</taxon>
        <taxon>Dikarya</taxon>
        <taxon>Ascomycota</taxon>
        <taxon>Pezizomycotina</taxon>
        <taxon>Sordariomycetes</taxon>
        <taxon>Xylariomycetidae</taxon>
        <taxon>Amphisphaeriales</taxon>
        <taxon>Apiosporaceae</taxon>
        <taxon>Apiospora</taxon>
    </lineage>
</organism>
<accession>A0ABR1PUA0</accession>
<keyword evidence="4" id="KW-1185">Reference proteome</keyword>
<sequence>MPHYAKSEEWLRESQLLLEARPTTVSSPRPFASICHLSLFPSPFPDPVQTRITTKYAIKVPKVRKPKTTDADADNDTPVPTAKPARGSLTFKTYDPISGVTLKYRTSKAAEVSRLIMCLGKLSRPMAGLPELKDEIMTDAPAGEGEGGTPAAEKSEAAATTSAAPPAAQQQTPAGGGGGKGKKKKGKK</sequence>
<feature type="compositionally biased region" description="Low complexity" evidence="1">
    <location>
        <begin position="149"/>
        <end position="173"/>
    </location>
</feature>
<feature type="domain" description="SRP9" evidence="2">
    <location>
        <begin position="46"/>
        <end position="126"/>
    </location>
</feature>
<dbReference type="RefSeq" id="XP_066693343.1">
    <property type="nucleotide sequence ID" value="XM_066851105.1"/>
</dbReference>
<dbReference type="PANTHER" id="PTHR12834:SF12">
    <property type="entry name" value="SIGNAL RECOGNITION PARTICLE 9 KDA PROTEIN"/>
    <property type="match status" value="1"/>
</dbReference>
<reference evidence="3 4" key="1">
    <citation type="submission" date="2023-01" db="EMBL/GenBank/DDBJ databases">
        <title>Analysis of 21 Apiospora genomes using comparative genomics revels a genus with tremendous synthesis potential of carbohydrate active enzymes and secondary metabolites.</title>
        <authorList>
            <person name="Sorensen T."/>
        </authorList>
    </citation>
    <scope>NUCLEOTIDE SEQUENCE [LARGE SCALE GENOMIC DNA]</scope>
    <source>
        <strain evidence="3 4">CBS 24483</strain>
    </source>
</reference>